<organism evidence="2 3">
    <name type="scientific">Aaosphaeria arxii CBS 175.79</name>
    <dbReference type="NCBI Taxonomy" id="1450172"/>
    <lineage>
        <taxon>Eukaryota</taxon>
        <taxon>Fungi</taxon>
        <taxon>Dikarya</taxon>
        <taxon>Ascomycota</taxon>
        <taxon>Pezizomycotina</taxon>
        <taxon>Dothideomycetes</taxon>
        <taxon>Pleosporomycetidae</taxon>
        <taxon>Pleosporales</taxon>
        <taxon>Pleosporales incertae sedis</taxon>
        <taxon>Aaosphaeria</taxon>
    </lineage>
</organism>
<dbReference type="Proteomes" id="UP000799778">
    <property type="component" value="Unassembled WGS sequence"/>
</dbReference>
<dbReference type="RefSeq" id="XP_033386093.1">
    <property type="nucleotide sequence ID" value="XM_033533053.1"/>
</dbReference>
<reference evidence="2" key="1">
    <citation type="journal article" date="2020" name="Stud. Mycol.">
        <title>101 Dothideomycetes genomes: a test case for predicting lifestyles and emergence of pathogens.</title>
        <authorList>
            <person name="Haridas S."/>
            <person name="Albert R."/>
            <person name="Binder M."/>
            <person name="Bloem J."/>
            <person name="Labutti K."/>
            <person name="Salamov A."/>
            <person name="Andreopoulos B."/>
            <person name="Baker S."/>
            <person name="Barry K."/>
            <person name="Bills G."/>
            <person name="Bluhm B."/>
            <person name="Cannon C."/>
            <person name="Castanera R."/>
            <person name="Culley D."/>
            <person name="Daum C."/>
            <person name="Ezra D."/>
            <person name="Gonzalez J."/>
            <person name="Henrissat B."/>
            <person name="Kuo A."/>
            <person name="Liang C."/>
            <person name="Lipzen A."/>
            <person name="Lutzoni F."/>
            <person name="Magnuson J."/>
            <person name="Mondo S."/>
            <person name="Nolan M."/>
            <person name="Ohm R."/>
            <person name="Pangilinan J."/>
            <person name="Park H.-J."/>
            <person name="Ramirez L."/>
            <person name="Alfaro M."/>
            <person name="Sun H."/>
            <person name="Tritt A."/>
            <person name="Yoshinaga Y."/>
            <person name="Zwiers L.-H."/>
            <person name="Turgeon B."/>
            <person name="Goodwin S."/>
            <person name="Spatafora J."/>
            <person name="Crous P."/>
            <person name="Grigoriev I."/>
        </authorList>
    </citation>
    <scope>NUCLEOTIDE SEQUENCE</scope>
    <source>
        <strain evidence="2">CBS 175.79</strain>
    </source>
</reference>
<keyword evidence="3" id="KW-1185">Reference proteome</keyword>
<protein>
    <submittedName>
        <fullName evidence="2">Uncharacterized protein</fullName>
    </submittedName>
</protein>
<dbReference type="PANTHER" id="PTHR35395">
    <property type="entry name" value="DUF6536 DOMAIN-CONTAINING PROTEIN"/>
    <property type="match status" value="1"/>
</dbReference>
<keyword evidence="1" id="KW-0472">Membrane</keyword>
<evidence type="ECO:0000256" key="1">
    <source>
        <dbReference type="SAM" id="Phobius"/>
    </source>
</evidence>
<dbReference type="OrthoDB" id="5429634at2759"/>
<sequence>MIAVNLIARGSVKRQLLTYGDVIVASASDPELRIQGECMVNSNDSFRRSVSHACHKHCTDKEESKTGDELKHCQRCKKWNSVNNFSNQIQPTVATKLKKALISNLGNTALIQMLLLMFCSLVLVTASIITAVHFRSQYQSNQFMCATDPLRTDCELSGVDHFSKLSGGFGGFNKSMEIFALPPNGLTNELISFCISNGAQFIYSLLHLMMIYNITLVYQERDWGQLEHFRHRIRCTIVKGEGFSQNYLLQLPKKILFPVMAYSVLTHWMLGEALQAQETIWLEDSKGPNVLSSRYSIMFAAYPLWCATALIILMTGVCWWTFTYKREGFIPQMFGSIRTLCAATTELNDFPSNGIMWGDLGMGTQFRHAGLSSEGVNSIVPNELYAGGKSIGEENDCDGYSREVHGTVKRTAFDSRYPD</sequence>
<dbReference type="EMBL" id="ML978068">
    <property type="protein sequence ID" value="KAF2017754.1"/>
    <property type="molecule type" value="Genomic_DNA"/>
</dbReference>
<evidence type="ECO:0000313" key="2">
    <source>
        <dbReference type="EMBL" id="KAF2017754.1"/>
    </source>
</evidence>
<keyword evidence="1" id="KW-1133">Transmembrane helix</keyword>
<accession>A0A6A5XZP1</accession>
<dbReference type="PANTHER" id="PTHR35395:SF1">
    <property type="entry name" value="DUF6536 DOMAIN-CONTAINING PROTEIN"/>
    <property type="match status" value="1"/>
</dbReference>
<evidence type="ECO:0000313" key="3">
    <source>
        <dbReference type="Proteomes" id="UP000799778"/>
    </source>
</evidence>
<gene>
    <name evidence="2" type="ORF">BU24DRAFT_478909</name>
</gene>
<dbReference type="AlphaFoldDB" id="A0A6A5XZP1"/>
<feature type="transmembrane region" description="Helical" evidence="1">
    <location>
        <begin position="109"/>
        <end position="134"/>
    </location>
</feature>
<proteinExistence type="predicted"/>
<feature type="transmembrane region" description="Helical" evidence="1">
    <location>
        <begin position="295"/>
        <end position="322"/>
    </location>
</feature>
<keyword evidence="1" id="KW-0812">Transmembrane</keyword>
<name>A0A6A5XZP1_9PLEO</name>
<dbReference type="GeneID" id="54290450"/>